<dbReference type="EMBL" id="UINC01042370">
    <property type="protein sequence ID" value="SVB44912.1"/>
    <property type="molecule type" value="Genomic_DNA"/>
</dbReference>
<name>A0A382E3F8_9ZZZZ</name>
<evidence type="ECO:0008006" key="2">
    <source>
        <dbReference type="Google" id="ProtNLM"/>
    </source>
</evidence>
<evidence type="ECO:0000313" key="1">
    <source>
        <dbReference type="EMBL" id="SVB44912.1"/>
    </source>
</evidence>
<reference evidence="1" key="1">
    <citation type="submission" date="2018-05" db="EMBL/GenBank/DDBJ databases">
        <authorList>
            <person name="Lanie J.A."/>
            <person name="Ng W.-L."/>
            <person name="Kazmierczak K.M."/>
            <person name="Andrzejewski T.M."/>
            <person name="Davidsen T.M."/>
            <person name="Wayne K.J."/>
            <person name="Tettelin H."/>
            <person name="Glass J.I."/>
            <person name="Rusch D."/>
            <person name="Podicherti R."/>
            <person name="Tsui H.-C.T."/>
            <person name="Winkler M.E."/>
        </authorList>
    </citation>
    <scope>NUCLEOTIDE SEQUENCE</scope>
</reference>
<gene>
    <name evidence="1" type="ORF">METZ01_LOCUS197766</name>
</gene>
<dbReference type="AlphaFoldDB" id="A0A382E3F8"/>
<sequence length="87" mass="9553">MPTFKGHIMVCDVVRDDGAHCGNKGGAEVKAKVMQTISKHKLRRSVYVSSTGCTSQHRLCDMNQCTMIVYGSDGEGTWYVANPDDVE</sequence>
<proteinExistence type="predicted"/>
<organism evidence="1">
    <name type="scientific">marine metagenome</name>
    <dbReference type="NCBI Taxonomy" id="408172"/>
    <lineage>
        <taxon>unclassified sequences</taxon>
        <taxon>metagenomes</taxon>
        <taxon>ecological metagenomes</taxon>
    </lineage>
</organism>
<feature type="non-terminal residue" evidence="1">
    <location>
        <position position="87"/>
    </location>
</feature>
<dbReference type="Gene3D" id="3.40.30.10">
    <property type="entry name" value="Glutaredoxin"/>
    <property type="match status" value="1"/>
</dbReference>
<accession>A0A382E3F8</accession>
<protein>
    <recommendedName>
        <fullName evidence="2">(2Fe-2S) ferredoxin domain-containing protein</fullName>
    </recommendedName>
</protein>